<evidence type="ECO:0000259" key="2">
    <source>
        <dbReference type="SMART" id="SM00477"/>
    </source>
</evidence>
<evidence type="ECO:0000256" key="1">
    <source>
        <dbReference type="SAM" id="MobiDB-lite"/>
    </source>
</evidence>
<protein>
    <submittedName>
        <fullName evidence="4">Si:dkey-243k1.3</fullName>
    </submittedName>
</protein>
<dbReference type="Pfam" id="PF01223">
    <property type="entry name" value="Endonuclease_NS"/>
    <property type="match status" value="1"/>
</dbReference>
<feature type="compositionally biased region" description="Basic and acidic residues" evidence="1">
    <location>
        <begin position="115"/>
        <end position="147"/>
    </location>
</feature>
<dbReference type="InterPro" id="IPR044925">
    <property type="entry name" value="His-Me_finger_sf"/>
</dbReference>
<organism evidence="4 5">
    <name type="scientific">Neolamprologus brichardi</name>
    <name type="common">Fairy cichlid</name>
    <name type="synonym">Lamprologus brichardi</name>
    <dbReference type="NCBI Taxonomy" id="32507"/>
    <lineage>
        <taxon>Eukaryota</taxon>
        <taxon>Metazoa</taxon>
        <taxon>Chordata</taxon>
        <taxon>Craniata</taxon>
        <taxon>Vertebrata</taxon>
        <taxon>Euteleostomi</taxon>
        <taxon>Actinopterygii</taxon>
        <taxon>Neopterygii</taxon>
        <taxon>Teleostei</taxon>
        <taxon>Neoteleostei</taxon>
        <taxon>Acanthomorphata</taxon>
        <taxon>Ovalentaria</taxon>
        <taxon>Cichlomorphae</taxon>
        <taxon>Cichliformes</taxon>
        <taxon>Cichlidae</taxon>
        <taxon>African cichlids</taxon>
        <taxon>Pseudocrenilabrinae</taxon>
        <taxon>Lamprologini</taxon>
        <taxon>Neolamprologus</taxon>
    </lineage>
</organism>
<dbReference type="InterPro" id="IPR001604">
    <property type="entry name" value="Endo_G_ENPP1-like_dom"/>
</dbReference>
<dbReference type="GO" id="GO:0046872">
    <property type="term" value="F:metal ion binding"/>
    <property type="evidence" value="ECO:0007669"/>
    <property type="project" value="InterPro"/>
</dbReference>
<keyword evidence="5" id="KW-1185">Reference proteome</keyword>
<dbReference type="OMA" id="PSERNWI"/>
<dbReference type="SMART" id="SM00477">
    <property type="entry name" value="NUC"/>
    <property type="match status" value="1"/>
</dbReference>
<feature type="region of interest" description="Disordered" evidence="1">
    <location>
        <begin position="114"/>
        <end position="159"/>
    </location>
</feature>
<dbReference type="SUPFAM" id="SSF54060">
    <property type="entry name" value="His-Me finger endonucleases"/>
    <property type="match status" value="1"/>
</dbReference>
<accession>A0A3Q4MFJ0</accession>
<dbReference type="Gene3D" id="3.40.570.10">
    <property type="entry name" value="Extracellular Endonuclease, subunit A"/>
    <property type="match status" value="1"/>
</dbReference>
<evidence type="ECO:0000313" key="4">
    <source>
        <dbReference type="Ensembl" id="ENSNBRP00000008749.1"/>
    </source>
</evidence>
<proteinExistence type="predicted"/>
<dbReference type="PANTHER" id="PTHR21472:SF26">
    <property type="entry name" value="ENDONUCLEASE DOMAIN CONTAINING 1"/>
    <property type="match status" value="1"/>
</dbReference>
<evidence type="ECO:0000313" key="5">
    <source>
        <dbReference type="Proteomes" id="UP000261580"/>
    </source>
</evidence>
<sequence>MCNRLLFVSHIPTLPASHLSLFWFLVQNQTMGALIKCKQFFYNKHVPKWTSNHVHICQKYKDSYHFATLYDTTNRIPVYSAYVVEDNKETERHDTWMVEPQLVNEEFEEVMMTEDSLKEKHPKLDPKEIGTKQATDDDYNKRPDGYSRGHLNPSSHHAGKRATYTLTNIVPQNHELNQGLWSQHEAKLKRLAKDNKMNVYVLVGAIPSERNWIKRDNQPGVNIPEYMWVAYCYCDKKSCKSGGATAKNDENNIDEFTLSELHNFLKNHKKIAGQLFDNKCYVE</sequence>
<feature type="domain" description="DNA/RNA non-specific endonuclease/pyrophosphatase/phosphodiesterase" evidence="3">
    <location>
        <begin position="62"/>
        <end position="283"/>
    </location>
</feature>
<dbReference type="PANTHER" id="PTHR21472">
    <property type="entry name" value="ENDONUCLEASE DOMAIN-CONTAINING 1 PROTEIN ENDOD1"/>
    <property type="match status" value="1"/>
</dbReference>
<dbReference type="AlphaFoldDB" id="A0A3Q4MFJ0"/>
<reference evidence="4" key="2">
    <citation type="submission" date="2025-09" db="UniProtKB">
        <authorList>
            <consortium name="Ensembl"/>
        </authorList>
    </citation>
    <scope>IDENTIFICATION</scope>
</reference>
<dbReference type="SMART" id="SM00892">
    <property type="entry name" value="Endonuclease_NS"/>
    <property type="match status" value="1"/>
</dbReference>
<dbReference type="Bgee" id="ENSNBRG00000006855">
    <property type="expression patterns" value="Expressed in zone of skin and 4 other cell types or tissues"/>
</dbReference>
<dbReference type="GO" id="GO:0016787">
    <property type="term" value="F:hydrolase activity"/>
    <property type="evidence" value="ECO:0007669"/>
    <property type="project" value="InterPro"/>
</dbReference>
<dbReference type="Proteomes" id="UP000261580">
    <property type="component" value="Unassembled WGS sequence"/>
</dbReference>
<reference evidence="4" key="1">
    <citation type="submission" date="2025-08" db="UniProtKB">
        <authorList>
            <consortium name="Ensembl"/>
        </authorList>
    </citation>
    <scope>IDENTIFICATION</scope>
</reference>
<name>A0A3Q4MFJ0_NEOBR</name>
<feature type="domain" description="ENPP1-3/EXOG-like endonuclease/phosphodiesterase" evidence="2">
    <location>
        <begin position="63"/>
        <end position="271"/>
    </location>
</feature>
<dbReference type="InterPro" id="IPR039015">
    <property type="entry name" value="ENDOD1"/>
</dbReference>
<evidence type="ECO:0000259" key="3">
    <source>
        <dbReference type="SMART" id="SM00892"/>
    </source>
</evidence>
<dbReference type="InterPro" id="IPR020821">
    <property type="entry name" value="ENPP1-3/EXOG-like_nuc-like"/>
</dbReference>
<dbReference type="GO" id="GO:0003676">
    <property type="term" value="F:nucleic acid binding"/>
    <property type="evidence" value="ECO:0007669"/>
    <property type="project" value="InterPro"/>
</dbReference>
<dbReference type="STRING" id="32507.ENSNBRP00000008749"/>
<dbReference type="GeneTree" id="ENSGT01030000234592"/>
<dbReference type="InterPro" id="IPR044929">
    <property type="entry name" value="DNA/RNA_non-sp_Endonuclease_sf"/>
</dbReference>
<dbReference type="Ensembl" id="ENSNBRT00000009004.1">
    <property type="protein sequence ID" value="ENSNBRP00000008749.1"/>
    <property type="gene ID" value="ENSNBRG00000006855.1"/>
</dbReference>